<keyword evidence="1" id="KW-0812">Transmembrane</keyword>
<organism evidence="2 3">
    <name type="scientific">Mytilus coruscus</name>
    <name type="common">Sea mussel</name>
    <dbReference type="NCBI Taxonomy" id="42192"/>
    <lineage>
        <taxon>Eukaryota</taxon>
        <taxon>Metazoa</taxon>
        <taxon>Spiralia</taxon>
        <taxon>Lophotrochozoa</taxon>
        <taxon>Mollusca</taxon>
        <taxon>Bivalvia</taxon>
        <taxon>Autobranchia</taxon>
        <taxon>Pteriomorphia</taxon>
        <taxon>Mytilida</taxon>
        <taxon>Mytiloidea</taxon>
        <taxon>Mytilidae</taxon>
        <taxon>Mytilinae</taxon>
        <taxon>Mytilus</taxon>
    </lineage>
</organism>
<evidence type="ECO:0000313" key="2">
    <source>
        <dbReference type="EMBL" id="CAC5359910.1"/>
    </source>
</evidence>
<evidence type="ECO:0008006" key="4">
    <source>
        <dbReference type="Google" id="ProtNLM"/>
    </source>
</evidence>
<reference evidence="2 3" key="1">
    <citation type="submission" date="2020-06" db="EMBL/GenBank/DDBJ databases">
        <authorList>
            <person name="Li R."/>
            <person name="Bekaert M."/>
        </authorList>
    </citation>
    <scope>NUCLEOTIDE SEQUENCE [LARGE SCALE GENOMIC DNA]</scope>
    <source>
        <strain evidence="3">wild</strain>
    </source>
</reference>
<sequence length="883" mass="104083">MMVECNILNFTFIWKLSMLFIFVLCANSFNFKCPSQSSWNFRAQEKCNRTFEYFCLYNNVIEEYIEGCKGPDWDRKGNKRIYVGYFSREKCILQRFQPFIFWTNGSTSDCIYSKSICTDQGQIVYKDNSTKDDRACRCDHTKNYSFIKKPRNVCFCIPSEEDCSCYVKSCSSSLKLSTDYRCIQRSLPEKPVCTDKTKYENTPEIKREFVMEIFPSKKTPKPNWSNSAGVTTLVIFILDVCYCIAAKEQEDIEIHQSDDTITTDDVRILRLFHLLFRVACPVVRMTFNKEIQPIQLREKLDKCKKDLEDQYRKTDAIINNIQWDLLFKHDKDRLLAMNPIHIDNKRLRMFIDMSERYPATILNKLISEYCTFKNITMERLLLREQHDIYHKRIGTAICCRCPAKYSKYTQIISNEHWEALYELKKDGASRSCRCSQNDCIDNFVPKKTKTFDLPVTKVLILNIPDILFYMIDRLCENRFDKFLMHNQHEIYHYMEEKRCCKCNNMYRAQTEKQLINQREWRKMYTKKDNACCNTDVMDCSCQYAVRNGVEYKNIDDMLLCKIFDVAGPIGDLNKIEENAFLGFLSYTVDDKPLQKTLKTLCAMIKDETFCIDKSKCYSSCDQSDENDACRLISRHLLQQKNTLEAIGFYTKKNVTKFDTFQTDEKPSHQIFVREKDGLNVKCIYIPEDLPLPQMIRKITDITPEENYFLVVVHALTKIVYPVIKHQLSKQCPEDVFDKIRKNIYEEQTAQFKRDSLKRRSSKKRIYLTQNKKEQLFSVNKKESKHLDLKLMLYILKKKFEEEGKRKFVEQIEVIDNIRRNIVQSSSGVLNETRFQDILLGIRKAVLFLGGEFSEKQLSDLQHIHNILDLSLKINSNVTSSSDS</sequence>
<keyword evidence="1" id="KW-0472">Membrane</keyword>
<dbReference type="AlphaFoldDB" id="A0A6J8A1N3"/>
<keyword evidence="3" id="KW-1185">Reference proteome</keyword>
<feature type="transmembrane region" description="Helical" evidence="1">
    <location>
        <begin position="12"/>
        <end position="31"/>
    </location>
</feature>
<name>A0A6J8A1N3_MYTCO</name>
<gene>
    <name evidence="2" type="ORF">MCOR_2593</name>
</gene>
<accession>A0A6J8A1N3</accession>
<keyword evidence="1" id="KW-1133">Transmembrane helix</keyword>
<proteinExistence type="predicted"/>
<protein>
    <recommendedName>
        <fullName evidence="4">DZIP3-like HEPN domain-containing protein</fullName>
    </recommendedName>
</protein>
<dbReference type="EMBL" id="CACVKT020000525">
    <property type="protein sequence ID" value="CAC5359910.1"/>
    <property type="molecule type" value="Genomic_DNA"/>
</dbReference>
<evidence type="ECO:0000256" key="1">
    <source>
        <dbReference type="SAM" id="Phobius"/>
    </source>
</evidence>
<evidence type="ECO:0000313" key="3">
    <source>
        <dbReference type="Proteomes" id="UP000507470"/>
    </source>
</evidence>
<dbReference type="Proteomes" id="UP000507470">
    <property type="component" value="Unassembled WGS sequence"/>
</dbReference>